<dbReference type="PANTHER" id="PTHR30032">
    <property type="entry name" value="N-ACETYLMURAMOYL-L-ALANINE AMIDASE-RELATED"/>
    <property type="match status" value="1"/>
</dbReference>
<dbReference type="InterPro" id="IPR051922">
    <property type="entry name" value="Bact_Sporulation_Assoc"/>
</dbReference>
<organism evidence="2 3">
    <name type="scientific">Bacillus mesophilus</name>
    <dbReference type="NCBI Taxonomy" id="1808955"/>
    <lineage>
        <taxon>Bacteria</taxon>
        <taxon>Bacillati</taxon>
        <taxon>Bacillota</taxon>
        <taxon>Bacilli</taxon>
        <taxon>Bacillales</taxon>
        <taxon>Bacillaceae</taxon>
        <taxon>Bacillus</taxon>
    </lineage>
</organism>
<dbReference type="EMBL" id="JAAIWM010000015">
    <property type="protein sequence ID" value="NEY74194.1"/>
    <property type="molecule type" value="Genomic_DNA"/>
</dbReference>
<comment type="caution">
    <text evidence="2">The sequence shown here is derived from an EMBL/GenBank/DDBJ whole genome shotgun (WGS) entry which is preliminary data.</text>
</comment>
<dbReference type="InterPro" id="IPR013486">
    <property type="entry name" value="SpoIID/LytB"/>
</dbReference>
<evidence type="ECO:0000259" key="1">
    <source>
        <dbReference type="Pfam" id="PF08486"/>
    </source>
</evidence>
<feature type="domain" description="Sporulation stage II protein D amidase enhancer LytB N-terminal" evidence="1">
    <location>
        <begin position="121"/>
        <end position="200"/>
    </location>
</feature>
<keyword evidence="3" id="KW-1185">Reference proteome</keyword>
<dbReference type="InterPro" id="IPR013693">
    <property type="entry name" value="SpoIID/LytB_N"/>
</dbReference>
<protein>
    <submittedName>
        <fullName evidence="2">SpoIID/LytB domain-containing protein</fullName>
    </submittedName>
</protein>
<dbReference type="Pfam" id="PF08486">
    <property type="entry name" value="SpoIID"/>
    <property type="match status" value="1"/>
</dbReference>
<gene>
    <name evidence="2" type="ORF">G4D63_21065</name>
</gene>
<dbReference type="GO" id="GO:0030288">
    <property type="term" value="C:outer membrane-bounded periplasmic space"/>
    <property type="evidence" value="ECO:0007669"/>
    <property type="project" value="TreeGrafter"/>
</dbReference>
<name>A0A6M0QCW8_9BACI</name>
<proteinExistence type="predicted"/>
<dbReference type="Proteomes" id="UP000481043">
    <property type="component" value="Unassembled WGS sequence"/>
</dbReference>
<accession>A0A6M0QCW8</accession>
<dbReference type="AlphaFoldDB" id="A0A6M0QCW8"/>
<dbReference type="RefSeq" id="WP_163182058.1">
    <property type="nucleotide sequence ID" value="NZ_JAAIWM010000015.1"/>
</dbReference>
<evidence type="ECO:0000313" key="3">
    <source>
        <dbReference type="Proteomes" id="UP000481043"/>
    </source>
</evidence>
<evidence type="ECO:0000313" key="2">
    <source>
        <dbReference type="EMBL" id="NEY74194.1"/>
    </source>
</evidence>
<dbReference type="NCBIfam" id="TIGR02669">
    <property type="entry name" value="SpoIID_LytB"/>
    <property type="match status" value="1"/>
</dbReference>
<reference evidence="2 3" key="1">
    <citation type="submission" date="2020-02" db="EMBL/GenBank/DDBJ databases">
        <title>Bacillus aquiflavi sp. nov., isolated from yellow water of strong flavor Chinese baijiu in Yibin region of China.</title>
        <authorList>
            <person name="Xie J."/>
        </authorList>
    </citation>
    <scope>NUCLEOTIDE SEQUENCE [LARGE SCALE GENOMIC DNA]</scope>
    <source>
        <strain evidence="2 3">SA4</strain>
    </source>
</reference>
<dbReference type="GO" id="GO:0030435">
    <property type="term" value="P:sporulation resulting in formation of a cellular spore"/>
    <property type="evidence" value="ECO:0007669"/>
    <property type="project" value="InterPro"/>
</dbReference>
<dbReference type="PANTHER" id="PTHR30032:SF4">
    <property type="entry name" value="AMIDASE ENHANCER"/>
    <property type="match status" value="1"/>
</dbReference>
<sequence>MRYLFGFLICLFLLVPFPVKAEEMVKVKLQNYIGETPKVTLELKGDYVTLDPTLTLIEGTEYGLVVKKGRLYLIGGGEEQLVNGTLALVPRSYDENHVISINERPYLGAFEFQVENGIYIRPVNQLPLEDYLKGVVPFEVFPSWGIETLKAQALAARTYAVSHLKADMNDTIQYQVYAGYDWKSSTTKAVEETKGEVITFGNSLIDAFYSASNGGMTENNVNVWGGKSISYYPIKADPYDPVNPWEFKLKRSQIELNEVEWDMANSWEDLVEQDTEITDKMKKWLARNGYSGDIKIVSIPSFQLSESRLKSERSLRGSISIQFLQRIIDGTVLYNELKLEDVNLNKIRPMIGGTLFKSYLIDSLDFNGEYYSMKGRGYGHGVGMSQWGAHFMGEEGKNYKEILQFYFPGTEITNLSDKS</sequence>